<feature type="compositionally biased region" description="Polar residues" evidence="1">
    <location>
        <begin position="504"/>
        <end position="541"/>
    </location>
</feature>
<reference evidence="3" key="1">
    <citation type="submission" date="2025-08" db="UniProtKB">
        <authorList>
            <consortium name="RefSeq"/>
        </authorList>
    </citation>
    <scope>IDENTIFICATION</scope>
    <source>
        <tissue evidence="3">Entire body</tissue>
    </source>
</reference>
<gene>
    <name evidence="3" type="primary">LOC108742371</name>
</gene>
<feature type="compositionally biased region" description="Polar residues" evidence="1">
    <location>
        <begin position="700"/>
        <end position="709"/>
    </location>
</feature>
<evidence type="ECO:0000313" key="2">
    <source>
        <dbReference type="Proteomes" id="UP000192223"/>
    </source>
</evidence>
<feature type="compositionally biased region" description="Low complexity" evidence="1">
    <location>
        <begin position="423"/>
        <end position="436"/>
    </location>
</feature>
<organism evidence="2 3">
    <name type="scientific">Agrilus planipennis</name>
    <name type="common">Emerald ash borer</name>
    <name type="synonym">Agrilus marcopoli</name>
    <dbReference type="NCBI Taxonomy" id="224129"/>
    <lineage>
        <taxon>Eukaryota</taxon>
        <taxon>Metazoa</taxon>
        <taxon>Ecdysozoa</taxon>
        <taxon>Arthropoda</taxon>
        <taxon>Hexapoda</taxon>
        <taxon>Insecta</taxon>
        <taxon>Pterygota</taxon>
        <taxon>Neoptera</taxon>
        <taxon>Endopterygota</taxon>
        <taxon>Coleoptera</taxon>
        <taxon>Polyphaga</taxon>
        <taxon>Elateriformia</taxon>
        <taxon>Buprestoidea</taxon>
        <taxon>Buprestidae</taxon>
        <taxon>Agrilinae</taxon>
        <taxon>Agrilus</taxon>
    </lineage>
</organism>
<protein>
    <submittedName>
        <fullName evidence="3">Uncharacterized protein LOC108742371 isoform X2</fullName>
    </submittedName>
</protein>
<feature type="region of interest" description="Disordered" evidence="1">
    <location>
        <begin position="412"/>
        <end position="436"/>
    </location>
</feature>
<name>A0A7F5R9I1_AGRPL</name>
<feature type="region of interest" description="Disordered" evidence="1">
    <location>
        <begin position="661"/>
        <end position="709"/>
    </location>
</feature>
<dbReference type="RefSeq" id="XP_025832605.1">
    <property type="nucleotide sequence ID" value="XM_025976820.1"/>
</dbReference>
<feature type="compositionally biased region" description="Polar residues" evidence="1">
    <location>
        <begin position="479"/>
        <end position="493"/>
    </location>
</feature>
<sequence length="709" mass="79053">MELSLSSEAQETIEKIRKITGGVGTRTADLENLCSSYGADKIVMDLQEIINIDDIYFPNDETWLYECSVKNEDVKDLHKWLYDYSNVIRFDPKTLSAAIESKCQSIKNNIDSRTFTRPKKRFMRPRLEDYQNSLYSSEEICNLQKHDESVNSNSSFATNISEEIDVVLEEDIVPKLNNKTIQIDANIPNIVTMKLASENNKTVPCEPLNFDLSEPIKSNIFDKVFMSSQCADSFQNMSPPSLVNSLCSSTFTNCSSTFTNLMENSYIKNDPILREIRDSDYSSEVLLQDCESPMFHSITGSCSSLFSDTPESFIQRNLETTFNVTQKKNKSLNNTYVAQVDDDPLNNTYCKDDVNDRTLCGDSNNRTLIYDNDTDKIKLLNRKTIQKDYSMNMTKDEASLLSAHTTYETVASSPFGGSEDSLDQMSSLSSSSKGSNKMLNMADVDAIVQQQERSLQDISTPKPNTRHIKELWDGDGISPITSLTQQRNQTASDSEIEREDIGSGKSSTVKLTSVGSDTSLLSARNRQRNFVKNTSQQSPKRTSGRGDDFAVTPRPKFPSSNKNVNEGNGRELRDSYTNLTGSQTNLNGVPRQLKGSYTNLNPVCASLLAAAARSKGTALVPDMNQMDVTRTMEEHAGKTTHRFDDLPASKENQQVKILVNQPSSKSNQVRPSGLPRPVSMCGTGIPRPVSRIPAPRSNVRPLSSRSVAR</sequence>
<proteinExistence type="predicted"/>
<dbReference type="OrthoDB" id="6347145at2759"/>
<keyword evidence="2" id="KW-1185">Reference proteome</keyword>
<evidence type="ECO:0000256" key="1">
    <source>
        <dbReference type="SAM" id="MobiDB-lite"/>
    </source>
</evidence>
<dbReference type="Proteomes" id="UP000192223">
    <property type="component" value="Unplaced"/>
</dbReference>
<accession>A0A7F5R9I1</accession>
<feature type="region of interest" description="Disordered" evidence="1">
    <location>
        <begin position="471"/>
        <end position="574"/>
    </location>
</feature>
<feature type="compositionally biased region" description="Polar residues" evidence="1">
    <location>
        <begin position="661"/>
        <end position="670"/>
    </location>
</feature>
<dbReference type="GeneID" id="108742371"/>
<evidence type="ECO:0000313" key="3">
    <source>
        <dbReference type="RefSeq" id="XP_025832605.1"/>
    </source>
</evidence>
<dbReference type="AlphaFoldDB" id="A0A7F5R9I1"/>